<dbReference type="Gene3D" id="3.90.870.10">
    <property type="entry name" value="DHBP synthase"/>
    <property type="match status" value="1"/>
</dbReference>
<comment type="catalytic activity">
    <reaction evidence="6">
        <text>D-ribulose 5-phosphate = (2S)-2-hydroxy-3-oxobutyl phosphate + formate + H(+)</text>
        <dbReference type="Rhea" id="RHEA:18457"/>
        <dbReference type="ChEBI" id="CHEBI:15378"/>
        <dbReference type="ChEBI" id="CHEBI:15740"/>
        <dbReference type="ChEBI" id="CHEBI:58121"/>
        <dbReference type="ChEBI" id="CHEBI:58830"/>
        <dbReference type="EC" id="4.1.99.12"/>
    </reaction>
</comment>
<organism evidence="7 8">
    <name type="scientific">Halogranum gelatinilyticum</name>
    <dbReference type="NCBI Taxonomy" id="660521"/>
    <lineage>
        <taxon>Archaea</taxon>
        <taxon>Methanobacteriati</taxon>
        <taxon>Methanobacteriota</taxon>
        <taxon>Stenosarchaea group</taxon>
        <taxon>Halobacteria</taxon>
        <taxon>Halobacteriales</taxon>
        <taxon>Haloferacaceae</taxon>
    </lineage>
</organism>
<comment type="cofactor">
    <cofactor evidence="6">
        <name>Mg(2+)</name>
        <dbReference type="ChEBI" id="CHEBI:18420"/>
    </cofactor>
    <cofactor evidence="6">
        <name>Mn(2+)</name>
        <dbReference type="ChEBI" id="CHEBI:29035"/>
    </cofactor>
    <text evidence="6">Binds 2 divalent metal cations per subunit. Magnesium or manganese.</text>
</comment>
<dbReference type="UniPathway" id="UPA00275">
    <property type="reaction ID" value="UER00399"/>
</dbReference>
<evidence type="ECO:0000256" key="1">
    <source>
        <dbReference type="ARBA" id="ARBA00022619"/>
    </source>
</evidence>
<keyword evidence="1 6" id="KW-0686">Riboflavin biosynthesis</keyword>
<proteinExistence type="inferred from homology"/>
<dbReference type="RefSeq" id="WP_089693637.1">
    <property type="nucleotide sequence ID" value="NZ_FNHL01000001.1"/>
</dbReference>
<dbReference type="EMBL" id="FNHL01000001">
    <property type="protein sequence ID" value="SDL99729.1"/>
    <property type="molecule type" value="Genomic_DNA"/>
</dbReference>
<comment type="pathway">
    <text evidence="6">Cofactor biosynthesis; riboflavin biosynthesis; 2-hydroxy-3-oxobutyl phosphate from D-ribulose 5-phosphate: step 1/1.</text>
</comment>
<dbReference type="InterPro" id="IPR000422">
    <property type="entry name" value="DHBP_synthase_RibB"/>
</dbReference>
<dbReference type="Pfam" id="PF00926">
    <property type="entry name" value="DHBP_synthase"/>
    <property type="match status" value="1"/>
</dbReference>
<dbReference type="Proteomes" id="UP000199451">
    <property type="component" value="Unassembled WGS sequence"/>
</dbReference>
<dbReference type="OrthoDB" id="25735at2157"/>
<evidence type="ECO:0000256" key="2">
    <source>
        <dbReference type="ARBA" id="ARBA00022723"/>
    </source>
</evidence>
<gene>
    <name evidence="7" type="ORF">SAMN04487949_0441</name>
</gene>
<comment type="similarity">
    <text evidence="6">Belongs to the DHBP synthase family.</text>
</comment>
<keyword evidence="8" id="KW-1185">Reference proteome</keyword>
<evidence type="ECO:0000256" key="4">
    <source>
        <dbReference type="ARBA" id="ARBA00023211"/>
    </source>
</evidence>
<dbReference type="SUPFAM" id="SSF55821">
    <property type="entry name" value="YrdC/RibB"/>
    <property type="match status" value="1"/>
</dbReference>
<dbReference type="GO" id="GO:0046872">
    <property type="term" value="F:metal ion binding"/>
    <property type="evidence" value="ECO:0007669"/>
    <property type="project" value="UniProtKB-KW"/>
</dbReference>
<name>A0A1G9PLY8_9EURY</name>
<dbReference type="PANTHER" id="PTHR21327:SF46">
    <property type="entry name" value="3,4-DIHYDROXY-2-BUTANONE 4-PHOSPHATE SYNTHASE"/>
    <property type="match status" value="1"/>
</dbReference>
<evidence type="ECO:0000256" key="5">
    <source>
        <dbReference type="ARBA" id="ARBA00023239"/>
    </source>
</evidence>
<dbReference type="GO" id="GO:0008686">
    <property type="term" value="F:3,4-dihydroxy-2-butanone-4-phosphate synthase activity"/>
    <property type="evidence" value="ECO:0007669"/>
    <property type="project" value="UniProtKB-EC"/>
</dbReference>
<protein>
    <recommendedName>
        <fullName evidence="6">3,4-dihydroxy-2-butanone 4-phosphate synthase</fullName>
        <shortName evidence="6">DHBP synthase</shortName>
        <ecNumber evidence="6">4.1.99.12</ecNumber>
    </recommendedName>
</protein>
<keyword evidence="3 6" id="KW-0460">Magnesium</keyword>
<dbReference type="GO" id="GO:0005829">
    <property type="term" value="C:cytosol"/>
    <property type="evidence" value="ECO:0007669"/>
    <property type="project" value="TreeGrafter"/>
</dbReference>
<evidence type="ECO:0000313" key="7">
    <source>
        <dbReference type="EMBL" id="SDL99729.1"/>
    </source>
</evidence>
<evidence type="ECO:0000313" key="8">
    <source>
        <dbReference type="Proteomes" id="UP000199451"/>
    </source>
</evidence>
<evidence type="ECO:0000256" key="6">
    <source>
        <dbReference type="RuleBase" id="RU003843"/>
    </source>
</evidence>
<dbReference type="STRING" id="660521.SAMN04487949_0441"/>
<dbReference type="InterPro" id="IPR017945">
    <property type="entry name" value="DHBP_synth_RibB-like_a/b_dom"/>
</dbReference>
<dbReference type="GO" id="GO:0009231">
    <property type="term" value="P:riboflavin biosynthetic process"/>
    <property type="evidence" value="ECO:0007669"/>
    <property type="project" value="UniProtKB-UniPathway"/>
</dbReference>
<accession>A0A1G9PLY8</accession>
<comment type="function">
    <text evidence="6">Catalyzes the conversion of D-ribulose 5-phosphate to formate and 3,4-dihydroxy-2-butanone 4-phosphate.</text>
</comment>
<dbReference type="EC" id="4.1.99.12" evidence="6"/>
<sequence>MSGRAGDLADDAVADDAVDRAIRAFRDGQPVLVHDFDDREGETDIVYPAGAVTADAVARLRNDAGGLVCAALSHDAAVAMDLPFLDDTIDHPSAGSHELGYDDRSSFSLPVNHRDTFTGIPDADRALTITELASAAEAALAGDYGPEEFAADFRAPGHVNVLRAAPGLLADRQGHTELGLALAAEAGLPPAVVVCEMLDDETGHALPKAAARDYATRHGFVYVDGDQLVERLR</sequence>
<reference evidence="8" key="1">
    <citation type="submission" date="2016-10" db="EMBL/GenBank/DDBJ databases">
        <authorList>
            <person name="Varghese N."/>
            <person name="Submissions S."/>
        </authorList>
    </citation>
    <scope>NUCLEOTIDE SEQUENCE [LARGE SCALE GENOMIC DNA]</scope>
    <source>
        <strain evidence="8">CGMCC 1.10119</strain>
    </source>
</reference>
<dbReference type="AlphaFoldDB" id="A0A1G9PLY8"/>
<keyword evidence="4 6" id="KW-0464">Manganese</keyword>
<keyword evidence="5 6" id="KW-0456">Lyase</keyword>
<keyword evidence="2 6" id="KW-0479">Metal-binding</keyword>
<evidence type="ECO:0000256" key="3">
    <source>
        <dbReference type="ARBA" id="ARBA00022842"/>
    </source>
</evidence>
<dbReference type="PANTHER" id="PTHR21327">
    <property type="entry name" value="GTP CYCLOHYDROLASE II-RELATED"/>
    <property type="match status" value="1"/>
</dbReference>
<dbReference type="NCBIfam" id="TIGR00506">
    <property type="entry name" value="ribB"/>
    <property type="match status" value="1"/>
</dbReference>
<comment type="subunit">
    <text evidence="6">Homodimer.</text>
</comment>